<feature type="domain" description="Core" evidence="2">
    <location>
        <begin position="1"/>
        <end position="77"/>
    </location>
</feature>
<dbReference type="SUPFAM" id="SSF89360">
    <property type="entry name" value="HesB-like domain"/>
    <property type="match status" value="1"/>
</dbReference>
<proteinExistence type="inferred from homology"/>
<name>A0A1I6ACM5_9BACI</name>
<evidence type="ECO:0000313" key="4">
    <source>
        <dbReference type="Proteomes" id="UP000182762"/>
    </source>
</evidence>
<comment type="similarity">
    <text evidence="1">Belongs to the HesB/IscA family.</text>
</comment>
<dbReference type="InterPro" id="IPR000361">
    <property type="entry name" value="ATAP_core_dom"/>
</dbReference>
<dbReference type="RefSeq" id="WP_061805311.1">
    <property type="nucleotide sequence ID" value="NZ_FOXX01000006.1"/>
</dbReference>
<keyword evidence="4" id="KW-1185">Reference proteome</keyword>
<evidence type="ECO:0000256" key="1">
    <source>
        <dbReference type="ARBA" id="ARBA00006718"/>
    </source>
</evidence>
<gene>
    <name evidence="3" type="ORF">SAMN02745910_02616</name>
</gene>
<dbReference type="InterPro" id="IPR035903">
    <property type="entry name" value="HesB-like_dom_sf"/>
</dbReference>
<reference evidence="3 4" key="1">
    <citation type="submission" date="2016-10" db="EMBL/GenBank/DDBJ databases">
        <authorList>
            <person name="Varghese N."/>
            <person name="Submissions S."/>
        </authorList>
    </citation>
    <scope>NUCLEOTIDE SEQUENCE [LARGE SCALE GENOMIC DNA]</scope>
    <source>
        <strain evidence="3 4">DSM 13796</strain>
    </source>
</reference>
<sequence length="96" mass="10997">MRLTVSEEAANWYKEALHIDDGSKVRFFVRYGGCSTVQKGFSLGVKSDDPLKIGASDEQNGITFFIEDEDLWFFDEHDVSVTLDEQGEEPLFHYNK</sequence>
<dbReference type="GeneID" id="93711260"/>
<organism evidence="3 4">
    <name type="scientific">Priestia endophytica DSM 13796</name>
    <dbReference type="NCBI Taxonomy" id="1121089"/>
    <lineage>
        <taxon>Bacteria</taxon>
        <taxon>Bacillati</taxon>
        <taxon>Bacillota</taxon>
        <taxon>Bacilli</taxon>
        <taxon>Bacillales</taxon>
        <taxon>Bacillaceae</taxon>
        <taxon>Priestia</taxon>
    </lineage>
</organism>
<dbReference type="PIRSF" id="PIRSF034852">
    <property type="entry name" value="UCP034852"/>
    <property type="match status" value="1"/>
</dbReference>
<protein>
    <submittedName>
        <fullName evidence="3">Uncharacterized protein YneR</fullName>
    </submittedName>
</protein>
<dbReference type="InterPro" id="IPR008326">
    <property type="entry name" value="PdhI-like"/>
</dbReference>
<dbReference type="Pfam" id="PF01521">
    <property type="entry name" value="Fe-S_biosyn"/>
    <property type="match status" value="1"/>
</dbReference>
<evidence type="ECO:0000259" key="2">
    <source>
        <dbReference type="Pfam" id="PF01521"/>
    </source>
</evidence>
<accession>A0A1I6ACM5</accession>
<evidence type="ECO:0000313" key="3">
    <source>
        <dbReference type="EMBL" id="SFQ66382.1"/>
    </source>
</evidence>
<comment type="caution">
    <text evidence="3">The sequence shown here is derived from an EMBL/GenBank/DDBJ whole genome shotgun (WGS) entry which is preliminary data.</text>
</comment>
<dbReference type="EMBL" id="FOXX01000006">
    <property type="protein sequence ID" value="SFQ66382.1"/>
    <property type="molecule type" value="Genomic_DNA"/>
</dbReference>
<dbReference type="Gene3D" id="2.60.300.12">
    <property type="entry name" value="HesB-like domain"/>
    <property type="match status" value="1"/>
</dbReference>
<dbReference type="Proteomes" id="UP000182762">
    <property type="component" value="Unassembled WGS sequence"/>
</dbReference>